<feature type="compositionally biased region" description="Basic and acidic residues" evidence="8">
    <location>
        <begin position="491"/>
        <end position="501"/>
    </location>
</feature>
<dbReference type="GO" id="GO:0005743">
    <property type="term" value="C:mitochondrial inner membrane"/>
    <property type="evidence" value="ECO:0007669"/>
    <property type="project" value="UniProtKB-SubCell"/>
</dbReference>
<feature type="domain" description="Letm1 RBD" evidence="9">
    <location>
        <begin position="259"/>
        <end position="454"/>
    </location>
</feature>
<gene>
    <name evidence="10" type="ORF">T310_0432</name>
</gene>
<feature type="region of interest" description="Disordered" evidence="8">
    <location>
        <begin position="59"/>
        <end position="150"/>
    </location>
</feature>
<dbReference type="Pfam" id="PF07766">
    <property type="entry name" value="LETM1_RBD"/>
    <property type="match status" value="1"/>
</dbReference>
<dbReference type="RefSeq" id="XP_013332164.1">
    <property type="nucleotide sequence ID" value="XM_013476710.1"/>
</dbReference>
<keyword evidence="6" id="KW-0472">Membrane</keyword>
<reference evidence="10 11" key="1">
    <citation type="submission" date="2015-04" db="EMBL/GenBank/DDBJ databases">
        <authorList>
            <person name="Heijne W.H."/>
            <person name="Fedorova N.D."/>
            <person name="Nierman W.C."/>
            <person name="Vollebregt A.W."/>
            <person name="Zhao Z."/>
            <person name="Wu L."/>
            <person name="Kumar M."/>
            <person name="Stam H."/>
            <person name="van den Berg M.A."/>
            <person name="Pel H.J."/>
        </authorList>
    </citation>
    <scope>NUCLEOTIDE SEQUENCE [LARGE SCALE GENOMIC DNA]</scope>
    <source>
        <strain evidence="10 11">CBS 393.64</strain>
    </source>
</reference>
<evidence type="ECO:0000313" key="11">
    <source>
        <dbReference type="Proteomes" id="UP000053958"/>
    </source>
</evidence>
<accession>A0A0F4Z4V7</accession>
<keyword evidence="2" id="KW-0812">Transmembrane</keyword>
<dbReference type="PANTHER" id="PTHR14009">
    <property type="entry name" value="LEUCINE ZIPPER-EF-HAND CONTAINING TRANSMEMBRANE PROTEIN"/>
    <property type="match status" value="1"/>
</dbReference>
<keyword evidence="5 7" id="KW-0496">Mitochondrion</keyword>
<sequence length="577" mass="65030">MRPARFVYPASTTRLYWGTRTKLPSALASRSVAQLQRNSRSLPSHLHALVIPIPQQHTYSTETSTTTGSASSFLPPGFNAEQAKKPLPLDSQKTSDSTVSKDGSSSAHPSVESETGKETKPLEQATLTEHGSAEAAIAETEKRVPEEKKETKKLTIAQKIKKEAQHYWDGTKLLATEVRISVKLAMKMAAGYELSRRESRQFYSQLQRTVKDLARLVPFSVFVIVPFAELLLPVALRLFPNMLPSTYEGQKSREAKAANLRRTRKEVSAFLQDTLKETGLPVSAANAKKEEFTEFFKKIRATGETPSDEDVIKVCKIFKDDLTLDNLSRPQLVAMCKYMNLNSFGTDAMLRYHIRHRMRQIKRDDRAIYYEGVDSLSVPELQMACASRGLRTHGLSPARLRDDLSMWLDLRLKQGVPSTLLVLSNAYMYTQQGKESEIASQIDALRSVLSSIPEELFHEIELEVHNAEGAATNKQRLEVVKEQQELIEEENMQRKENEEKGVSAPKDTEDIDDKEEAKVEASSDKNGQQATEATEAEKDQERAEKKQREEEKEQESKQADGRKQQGEEEKKDSSQNP</sequence>
<dbReference type="InterPro" id="IPR044202">
    <property type="entry name" value="LETM1/MDM38-like"/>
</dbReference>
<dbReference type="PANTHER" id="PTHR14009:SF1">
    <property type="entry name" value="MITOCHONDRIAL PROTON_CALCIUM EXCHANGER PROTEIN"/>
    <property type="match status" value="1"/>
</dbReference>
<dbReference type="AlphaFoldDB" id="A0A0F4Z4V7"/>
<comment type="subcellular location">
    <subcellularLocation>
        <location evidence="1">Mitochondrion inner membrane</location>
        <topology evidence="1">Single-pass membrane protein</topology>
    </subcellularLocation>
</comment>
<evidence type="ECO:0000313" key="10">
    <source>
        <dbReference type="EMBL" id="KKA25552.1"/>
    </source>
</evidence>
<organism evidence="10 11">
    <name type="scientific">Rasamsonia emersonii (strain ATCC 16479 / CBS 393.64 / IMI 116815)</name>
    <dbReference type="NCBI Taxonomy" id="1408163"/>
    <lineage>
        <taxon>Eukaryota</taxon>
        <taxon>Fungi</taxon>
        <taxon>Dikarya</taxon>
        <taxon>Ascomycota</taxon>
        <taxon>Pezizomycotina</taxon>
        <taxon>Eurotiomycetes</taxon>
        <taxon>Eurotiomycetidae</taxon>
        <taxon>Eurotiales</taxon>
        <taxon>Trichocomaceae</taxon>
        <taxon>Rasamsonia</taxon>
    </lineage>
</organism>
<dbReference type="EMBL" id="LASV01000018">
    <property type="protein sequence ID" value="KKA25552.1"/>
    <property type="molecule type" value="Genomic_DNA"/>
</dbReference>
<proteinExistence type="predicted"/>
<name>A0A0F4Z4V7_RASE3</name>
<dbReference type="GeneID" id="25312486"/>
<dbReference type="PROSITE" id="PS51758">
    <property type="entry name" value="LETM1_RBD"/>
    <property type="match status" value="1"/>
</dbReference>
<evidence type="ECO:0000256" key="4">
    <source>
        <dbReference type="ARBA" id="ARBA00022989"/>
    </source>
</evidence>
<keyword evidence="3" id="KW-0999">Mitochondrion inner membrane</keyword>
<comment type="caution">
    <text evidence="10">The sequence shown here is derived from an EMBL/GenBank/DDBJ whole genome shotgun (WGS) entry which is preliminary data.</text>
</comment>
<feature type="compositionally biased region" description="Low complexity" evidence="8">
    <location>
        <begin position="94"/>
        <end position="106"/>
    </location>
</feature>
<protein>
    <submittedName>
        <fullName evidence="10">MRS7 family protein</fullName>
    </submittedName>
</protein>
<dbReference type="GO" id="GO:0030003">
    <property type="term" value="P:intracellular monoatomic cation homeostasis"/>
    <property type="evidence" value="ECO:0007669"/>
    <property type="project" value="TreeGrafter"/>
</dbReference>
<dbReference type="STRING" id="1408163.A0A0F4Z4V7"/>
<feature type="compositionally biased region" description="Basic and acidic residues" evidence="8">
    <location>
        <begin position="139"/>
        <end position="150"/>
    </location>
</feature>
<evidence type="ECO:0000256" key="3">
    <source>
        <dbReference type="ARBA" id="ARBA00022792"/>
    </source>
</evidence>
<evidence type="ECO:0000256" key="6">
    <source>
        <dbReference type="ARBA" id="ARBA00023136"/>
    </source>
</evidence>
<evidence type="ECO:0000259" key="9">
    <source>
        <dbReference type="PROSITE" id="PS51758"/>
    </source>
</evidence>
<evidence type="ECO:0000256" key="7">
    <source>
        <dbReference type="PROSITE-ProRule" id="PRU01094"/>
    </source>
</evidence>
<dbReference type="Proteomes" id="UP000053958">
    <property type="component" value="Unassembled WGS sequence"/>
</dbReference>
<evidence type="ECO:0000256" key="8">
    <source>
        <dbReference type="SAM" id="MobiDB-lite"/>
    </source>
</evidence>
<keyword evidence="4" id="KW-1133">Transmembrane helix</keyword>
<feature type="region of interest" description="Disordered" evidence="8">
    <location>
        <begin position="489"/>
        <end position="577"/>
    </location>
</feature>
<feature type="compositionally biased region" description="Basic and acidic residues" evidence="8">
    <location>
        <begin position="535"/>
        <end position="577"/>
    </location>
</feature>
<feature type="compositionally biased region" description="Low complexity" evidence="8">
    <location>
        <begin position="59"/>
        <end position="72"/>
    </location>
</feature>
<dbReference type="OrthoDB" id="275278at2759"/>
<evidence type="ECO:0000256" key="2">
    <source>
        <dbReference type="ARBA" id="ARBA00022692"/>
    </source>
</evidence>
<dbReference type="InterPro" id="IPR033122">
    <property type="entry name" value="LETM1-like_RBD"/>
</dbReference>
<keyword evidence="11" id="KW-1185">Reference proteome</keyword>
<evidence type="ECO:0000256" key="1">
    <source>
        <dbReference type="ARBA" id="ARBA00004434"/>
    </source>
</evidence>
<evidence type="ECO:0000256" key="5">
    <source>
        <dbReference type="ARBA" id="ARBA00023128"/>
    </source>
</evidence>
<dbReference type="GO" id="GO:0043022">
    <property type="term" value="F:ribosome binding"/>
    <property type="evidence" value="ECO:0007669"/>
    <property type="project" value="InterPro"/>
</dbReference>